<dbReference type="Pfam" id="PF07435">
    <property type="entry name" value="YycH"/>
    <property type="match status" value="1"/>
</dbReference>
<name>A0ABT4EL04_9BACI</name>
<comment type="caution">
    <text evidence="3">The sequence shown here is derived from an EMBL/GenBank/DDBJ whole genome shotgun (WGS) entry which is preliminary data.</text>
</comment>
<keyword evidence="1" id="KW-0472">Membrane</keyword>
<dbReference type="CDD" id="cd15787">
    <property type="entry name" value="YycH_N"/>
    <property type="match status" value="1"/>
</dbReference>
<dbReference type="RefSeq" id="WP_268636566.1">
    <property type="nucleotide sequence ID" value="NZ_JAMDLZ010000007.1"/>
</dbReference>
<feature type="transmembrane region" description="Helical" evidence="1">
    <location>
        <begin position="12"/>
        <end position="30"/>
    </location>
</feature>
<feature type="domain" description="Regulatory protein YycH" evidence="2">
    <location>
        <begin position="6"/>
        <end position="423"/>
    </location>
</feature>
<keyword evidence="4" id="KW-1185">Reference proteome</keyword>
<sequence length="441" mass="51036">MKYIEPVKSVVLFLLVMLSVVLTFMIWTYTPDYKFIEKTEGKEILIGPQKEMKDVIRPYKAIYRFDKEFTGTVSNSAMVDIMEAFQGWNILDLMPVDNNLKADSVNEMIRTNNSMTIFFPGEIPYSAFNTIFQFADKELPETTFNRMIIDWSKYNNKELQVFFLSGNNELLMRSHVSLENANQFVRNIIEPAKTYSTFKEVERDGFISLYIANDKIESAKYTYFIEEKPELFKDVLFTNLNNVVRTDESATTEKYHDGMSRMVIDSKAKSLTYVYPAAESSVRIEPSKLFTDSFEFINEHGGFTDDYRLVSSSTSNNQLDYQLYLHGLPIYSDQGINRITTVWGDNRIFRYKRPYFSFEKDITSEKEMKELPSGSEIVEKIKKLNNIDLSDIDDIVVGFHLTHDQNQSTIVTLEPCWFVIRNGISTKLTPDILGGVKNGLE</sequence>
<accession>A0ABT4EL04</accession>
<dbReference type="InterPro" id="IPR009996">
    <property type="entry name" value="YycH"/>
</dbReference>
<keyword evidence="1" id="KW-0812">Transmembrane</keyword>
<dbReference type="InterPro" id="IPR042274">
    <property type="entry name" value="YycH/YycI_2"/>
</dbReference>
<keyword evidence="1" id="KW-1133">Transmembrane helix</keyword>
<proteinExistence type="predicted"/>
<dbReference type="Gene3D" id="3.10.450.310">
    <property type="match status" value="1"/>
</dbReference>
<gene>
    <name evidence="3" type="primary">yycH</name>
    <name evidence="3" type="ORF">M5W82_05195</name>
</gene>
<evidence type="ECO:0000259" key="2">
    <source>
        <dbReference type="Pfam" id="PF07435"/>
    </source>
</evidence>
<protein>
    <submittedName>
        <fullName evidence="3">Two-component system activity regulator YycH</fullName>
    </submittedName>
</protein>
<dbReference type="Gene3D" id="3.30.310.160">
    <property type="entry name" value="YycH protein, domain 2"/>
    <property type="match status" value="1"/>
</dbReference>
<dbReference type="Proteomes" id="UP001527052">
    <property type="component" value="Unassembled WGS sequence"/>
</dbReference>
<evidence type="ECO:0000313" key="3">
    <source>
        <dbReference type="EMBL" id="MCY9546339.1"/>
    </source>
</evidence>
<dbReference type="EMBL" id="JAMDLZ010000007">
    <property type="protein sequence ID" value="MCY9546339.1"/>
    <property type="molecule type" value="Genomic_DNA"/>
</dbReference>
<organism evidence="3 4">
    <name type="scientific">Lysinibacillus xylanilyticus</name>
    <dbReference type="NCBI Taxonomy" id="582475"/>
    <lineage>
        <taxon>Bacteria</taxon>
        <taxon>Bacillati</taxon>
        <taxon>Bacillota</taxon>
        <taxon>Bacilli</taxon>
        <taxon>Bacillales</taxon>
        <taxon>Bacillaceae</taxon>
        <taxon>Lysinibacillus</taxon>
    </lineage>
</organism>
<evidence type="ECO:0000256" key="1">
    <source>
        <dbReference type="SAM" id="Phobius"/>
    </source>
</evidence>
<evidence type="ECO:0000313" key="4">
    <source>
        <dbReference type="Proteomes" id="UP001527052"/>
    </source>
</evidence>
<reference evidence="3 4" key="1">
    <citation type="submission" date="2022-05" db="EMBL/GenBank/DDBJ databases">
        <title>Genome Sequencing of Bee-Associated Microbes.</title>
        <authorList>
            <person name="Dunlap C."/>
        </authorList>
    </citation>
    <scope>NUCLEOTIDE SEQUENCE [LARGE SCALE GENOMIC DNA]</scope>
    <source>
        <strain evidence="3 4">NRRL BD-083</strain>
    </source>
</reference>